<reference evidence="1" key="2">
    <citation type="submission" date="2021-08" db="EMBL/GenBank/DDBJ databases">
        <authorList>
            <person name="Tani A."/>
            <person name="Ola A."/>
            <person name="Ogura Y."/>
            <person name="Katsura K."/>
            <person name="Hayashi T."/>
        </authorList>
    </citation>
    <scope>NUCLEOTIDE SEQUENCE</scope>
    <source>
        <strain evidence="1">DSM 14458</strain>
    </source>
</reference>
<comment type="caution">
    <text evidence="1">The sequence shown here is derived from an EMBL/GenBank/DDBJ whole genome shotgun (WGS) entry which is preliminary data.</text>
</comment>
<proteinExistence type="predicted"/>
<organism evidence="1 2">
    <name type="scientific">Methylorubrum suomiense</name>
    <dbReference type="NCBI Taxonomy" id="144191"/>
    <lineage>
        <taxon>Bacteria</taxon>
        <taxon>Pseudomonadati</taxon>
        <taxon>Pseudomonadota</taxon>
        <taxon>Alphaproteobacteria</taxon>
        <taxon>Hyphomicrobiales</taxon>
        <taxon>Methylobacteriaceae</taxon>
        <taxon>Methylorubrum</taxon>
    </lineage>
</organism>
<sequence>MPQDVSFSVSLPPELAAALHRAAAERGWTPESLIGDCVAQQLEIALRHRVLVERMEHVDAALLAMAQAVGELGAAADEFEAGSLCRYRPAETPVP</sequence>
<gene>
    <name evidence="1" type="ORF">BGCPKDLD_5074</name>
</gene>
<evidence type="ECO:0000313" key="1">
    <source>
        <dbReference type="EMBL" id="GJE78458.1"/>
    </source>
</evidence>
<protein>
    <recommendedName>
        <fullName evidence="3">CopG family transcriptional regulator</fullName>
    </recommendedName>
</protein>
<keyword evidence="2" id="KW-1185">Reference proteome</keyword>
<reference evidence="1" key="1">
    <citation type="journal article" date="2021" name="Front. Microbiol.">
        <title>Comprehensive Comparative Genomics and Phenotyping of Methylobacterium Species.</title>
        <authorList>
            <person name="Alessa O."/>
            <person name="Ogura Y."/>
            <person name="Fujitani Y."/>
            <person name="Takami H."/>
            <person name="Hayashi T."/>
            <person name="Sahin N."/>
            <person name="Tani A."/>
        </authorList>
    </citation>
    <scope>NUCLEOTIDE SEQUENCE</scope>
    <source>
        <strain evidence="1">DSM 14458</strain>
    </source>
</reference>
<dbReference type="RefSeq" id="WP_238308820.1">
    <property type="nucleotide sequence ID" value="NZ_BPRE01000025.1"/>
</dbReference>
<dbReference type="EMBL" id="BPRE01000025">
    <property type="protein sequence ID" value="GJE78458.1"/>
    <property type="molecule type" value="Genomic_DNA"/>
</dbReference>
<name>A0ABQ4V4L1_9HYPH</name>
<accession>A0ABQ4V4L1</accession>
<dbReference type="Proteomes" id="UP001055093">
    <property type="component" value="Unassembled WGS sequence"/>
</dbReference>
<evidence type="ECO:0000313" key="2">
    <source>
        <dbReference type="Proteomes" id="UP001055093"/>
    </source>
</evidence>
<evidence type="ECO:0008006" key="3">
    <source>
        <dbReference type="Google" id="ProtNLM"/>
    </source>
</evidence>